<evidence type="ECO:0000313" key="3">
    <source>
        <dbReference type="Proteomes" id="UP000225608"/>
    </source>
</evidence>
<dbReference type="RefSeq" id="WP_099432254.1">
    <property type="nucleotide sequence ID" value="NZ_CP024160.1"/>
</dbReference>
<dbReference type="InterPro" id="IPR009060">
    <property type="entry name" value="UBA-like_sf"/>
</dbReference>
<dbReference type="Gene3D" id="1.10.8.10">
    <property type="entry name" value="DNA helicase RuvA subunit, C-terminal domain"/>
    <property type="match status" value="1"/>
</dbReference>
<reference evidence="2 3" key="1">
    <citation type="submission" date="2017-10" db="EMBL/GenBank/DDBJ databases">
        <title>Complete genome sequence of Collinsella aerofaciens isolated from the gut of a healthy adult Indian.</title>
        <authorList>
            <person name="Bag S."/>
            <person name="Ghosh T.S."/>
            <person name="Das B."/>
        </authorList>
    </citation>
    <scope>NUCLEOTIDE SEQUENCE [LARGE SCALE GENOMIC DNA]</scope>
    <source>
        <strain evidence="3">indica</strain>
    </source>
</reference>
<dbReference type="Proteomes" id="UP000225608">
    <property type="component" value="Chromosome"/>
</dbReference>
<feature type="transmembrane region" description="Helical" evidence="1">
    <location>
        <begin position="119"/>
        <end position="142"/>
    </location>
</feature>
<sequence length="180" mass="19813">MDDLEKVETIRTKCSVSYTDAKAALDAADGNVLDAIIWLESQGKTQTTSAHAATESAPVDEPSAEMVAAQAAYEKSSEKTDFSKKMDSVWEYLKKLFRLSLDTKFIATRRDAIILNIPILIPIVALFAWGATIWLMLIGLFFGMRYRIDSDGDVPGSINNLMDSAANAADDIKQNLNDDK</sequence>
<evidence type="ECO:0000256" key="1">
    <source>
        <dbReference type="SAM" id="Phobius"/>
    </source>
</evidence>
<dbReference type="EMBL" id="CP024160">
    <property type="protein sequence ID" value="ATP54227.1"/>
    <property type="molecule type" value="Genomic_DNA"/>
</dbReference>
<keyword evidence="1" id="KW-1133">Transmembrane helix</keyword>
<accession>A0A2D1TXZ0</accession>
<proteinExistence type="predicted"/>
<name>A0A2D1TXZ0_9ACTN</name>
<protein>
    <submittedName>
        <fullName evidence="2">DUF4342 domain-containing protein</fullName>
    </submittedName>
</protein>
<dbReference type="SUPFAM" id="SSF46934">
    <property type="entry name" value="UBA-like"/>
    <property type="match status" value="1"/>
</dbReference>
<dbReference type="KEGG" id="caer:CSV91_06545"/>
<gene>
    <name evidence="2" type="ORF">CSV91_06545</name>
</gene>
<keyword evidence="1" id="KW-0812">Transmembrane</keyword>
<evidence type="ECO:0000313" key="2">
    <source>
        <dbReference type="EMBL" id="ATP54227.1"/>
    </source>
</evidence>
<dbReference type="AlphaFoldDB" id="A0A2D1TXZ0"/>
<keyword evidence="1" id="KW-0472">Membrane</keyword>
<organism evidence="2 3">
    <name type="scientific">Collinsella aerofaciens</name>
    <dbReference type="NCBI Taxonomy" id="74426"/>
    <lineage>
        <taxon>Bacteria</taxon>
        <taxon>Bacillati</taxon>
        <taxon>Actinomycetota</taxon>
        <taxon>Coriobacteriia</taxon>
        <taxon>Coriobacteriales</taxon>
        <taxon>Coriobacteriaceae</taxon>
        <taxon>Collinsella</taxon>
    </lineage>
</organism>